<name>A0A8J3ZSF2_9ACTN</name>
<dbReference type="Gene3D" id="3.30.70.270">
    <property type="match status" value="1"/>
</dbReference>
<feature type="domain" description="EAL" evidence="4">
    <location>
        <begin position="665"/>
        <end position="920"/>
    </location>
</feature>
<dbReference type="InterPro" id="IPR035919">
    <property type="entry name" value="EAL_sf"/>
</dbReference>
<feature type="transmembrane region" description="Helical" evidence="1">
    <location>
        <begin position="92"/>
        <end position="114"/>
    </location>
</feature>
<keyword evidence="1" id="KW-0472">Membrane</keyword>
<dbReference type="Pfam" id="PF00563">
    <property type="entry name" value="EAL"/>
    <property type="match status" value="1"/>
</dbReference>
<feature type="transmembrane region" description="Helical" evidence="1">
    <location>
        <begin position="34"/>
        <end position="53"/>
    </location>
</feature>
<dbReference type="Proteomes" id="UP000635606">
    <property type="component" value="Unassembled WGS sequence"/>
</dbReference>
<accession>A0A8J3ZSF2</accession>
<feature type="domain" description="GGDEF" evidence="5">
    <location>
        <begin position="523"/>
        <end position="656"/>
    </location>
</feature>
<feature type="transmembrane region" description="Helical" evidence="1">
    <location>
        <begin position="297"/>
        <end position="316"/>
    </location>
</feature>
<dbReference type="InterPro" id="IPR000700">
    <property type="entry name" value="PAS-assoc_C"/>
</dbReference>
<dbReference type="InterPro" id="IPR001633">
    <property type="entry name" value="EAL_dom"/>
</dbReference>
<feature type="transmembrane region" description="Helical" evidence="1">
    <location>
        <begin position="253"/>
        <end position="276"/>
    </location>
</feature>
<dbReference type="Gene3D" id="3.20.20.450">
    <property type="entry name" value="EAL domain"/>
    <property type="match status" value="1"/>
</dbReference>
<dbReference type="SUPFAM" id="SSF141868">
    <property type="entry name" value="EAL domain-like"/>
    <property type="match status" value="1"/>
</dbReference>
<dbReference type="Gene3D" id="3.30.450.20">
    <property type="entry name" value="PAS domain"/>
    <property type="match status" value="1"/>
</dbReference>
<dbReference type="InterPro" id="IPR013767">
    <property type="entry name" value="PAS_fold"/>
</dbReference>
<evidence type="ECO:0000256" key="1">
    <source>
        <dbReference type="SAM" id="Phobius"/>
    </source>
</evidence>
<reference evidence="6" key="1">
    <citation type="submission" date="2021-01" db="EMBL/GenBank/DDBJ databases">
        <title>Whole genome shotgun sequence of Virgisporangium ochraceum NBRC 16418.</title>
        <authorList>
            <person name="Komaki H."/>
            <person name="Tamura T."/>
        </authorList>
    </citation>
    <scope>NUCLEOTIDE SEQUENCE</scope>
    <source>
        <strain evidence="6">NBRC 16418</strain>
    </source>
</reference>
<dbReference type="CDD" id="cd00130">
    <property type="entry name" value="PAS"/>
    <property type="match status" value="1"/>
</dbReference>
<evidence type="ECO:0008006" key="8">
    <source>
        <dbReference type="Google" id="ProtNLM"/>
    </source>
</evidence>
<dbReference type="InterPro" id="IPR035965">
    <property type="entry name" value="PAS-like_dom_sf"/>
</dbReference>
<dbReference type="Pfam" id="PF00989">
    <property type="entry name" value="PAS"/>
    <property type="match status" value="1"/>
</dbReference>
<dbReference type="PANTHER" id="PTHR44757">
    <property type="entry name" value="DIGUANYLATE CYCLASE DGCP"/>
    <property type="match status" value="1"/>
</dbReference>
<feature type="transmembrane region" description="Helical" evidence="1">
    <location>
        <begin position="126"/>
        <end position="147"/>
    </location>
</feature>
<evidence type="ECO:0000259" key="4">
    <source>
        <dbReference type="PROSITE" id="PS50883"/>
    </source>
</evidence>
<dbReference type="PROSITE" id="PS50883">
    <property type="entry name" value="EAL"/>
    <property type="match status" value="1"/>
</dbReference>
<dbReference type="InterPro" id="IPR043128">
    <property type="entry name" value="Rev_trsase/Diguanyl_cyclase"/>
</dbReference>
<dbReference type="InterPro" id="IPR000160">
    <property type="entry name" value="GGDEF_dom"/>
</dbReference>
<sequence length="941" mass="101190">MASTGTTAGRAPHWYVAVRGLVHDVAPTPGYRRLWLAAIVATFVLAVWFTFGLGGPLVTQTVSNVALILAAVTAATACLTVGLNKRTGRDRLALVLIGAGPLSWALGQGAYVYYESVLGEDVPLPSLADLGYLGMIPLLGAGLLMVPTGAQNMANKVRTVLDGLVVAAALLLVSWALLVQPMLSAGPETEGTLAISLAYPLGDLVIVTIVFYMVARMRQAGAVPMPLTLIGAGVVTFAVADSGYAYLTMTGQYQSGAITDLGWFAGFTLIVLAALCPVESRISAHRKPTDGRPIAQMMPYVVVIFSVFATTVEVLRTGHVDAFASVTRSLMIVMIVGRQVLSLLDNRALTRGLEARVTARTAQLRASERRFHALVQHSSDVVTVVDAELTVLYQSESVTRVFGHQASTLTGQPLTMLLDDDATQRLRLAAEKLTGRPYANTMIEVPLPHADGRIRQAEMTVTNLLDDPSVHGLVLNTRDVSERKELEDQLIHEAFHDALTKLANRALFKDRVTQALVRRPKGSTVAVLFLDLDGFKEVNDSLGHAAGDDLLIKVAERLSAAVRPEDTVARFGGDEFAVLIESVPDQAAAEEFAQRVIDGMEDPVTIENREIHIRGSIGIAVAGADASDTDQIMRNADLAMYHAKAAGAGGYASYDPQMHSGLIARLQLEADLRRALENDEFELHYQPTIRLDNGAVVGFEALLRWRHPTRGLVPPAEFVSLAEATGMILPIGQWVLTEACRQAAEWIGASPDRPMTMAVNVSGRQFGQDDFADIVERVLAESGLAPERLCLEMTESVVMNDTEENLALLTRLKAIGVKLAIDDFGTGYSSLSYLRRFPVDTLKIDRSFVERLGQQSDDATLARTIVQLGQSLGMSTVAEGIEHSEQFLALRRMGCERAQGYYFSRPLPAIQAGAVLTGGRAALMAGNKPASMLAPAPVAAA</sequence>
<dbReference type="InterPro" id="IPR000014">
    <property type="entry name" value="PAS"/>
</dbReference>
<dbReference type="SUPFAM" id="SSF55785">
    <property type="entry name" value="PYP-like sensor domain (PAS domain)"/>
    <property type="match status" value="1"/>
</dbReference>
<feature type="transmembrane region" description="Helical" evidence="1">
    <location>
        <begin position="65"/>
        <end position="83"/>
    </location>
</feature>
<evidence type="ECO:0000259" key="3">
    <source>
        <dbReference type="PROSITE" id="PS50113"/>
    </source>
</evidence>
<feature type="domain" description="PAS" evidence="2">
    <location>
        <begin position="367"/>
        <end position="436"/>
    </location>
</feature>
<dbReference type="SMART" id="SM00267">
    <property type="entry name" value="GGDEF"/>
    <property type="match status" value="1"/>
</dbReference>
<dbReference type="FunFam" id="3.20.20.450:FF:000001">
    <property type="entry name" value="Cyclic di-GMP phosphodiesterase yahA"/>
    <property type="match status" value="1"/>
</dbReference>
<comment type="caution">
    <text evidence="6">The sequence shown here is derived from an EMBL/GenBank/DDBJ whole genome shotgun (WGS) entry which is preliminary data.</text>
</comment>
<protein>
    <recommendedName>
        <fullName evidence="8">Diguanylate cyclase/phosphodiesterase with PAS/PAC sensor(S)</fullName>
    </recommendedName>
</protein>
<dbReference type="NCBIfam" id="TIGR00229">
    <property type="entry name" value="sensory_box"/>
    <property type="match status" value="1"/>
</dbReference>
<dbReference type="RefSeq" id="WP_203927476.1">
    <property type="nucleotide sequence ID" value="NZ_BOPH01000027.1"/>
</dbReference>
<dbReference type="SUPFAM" id="SSF55073">
    <property type="entry name" value="Nucleotide cyclase"/>
    <property type="match status" value="1"/>
</dbReference>
<dbReference type="PANTHER" id="PTHR44757:SF2">
    <property type="entry name" value="BIOFILM ARCHITECTURE MAINTENANCE PROTEIN MBAA"/>
    <property type="match status" value="1"/>
</dbReference>
<dbReference type="PROSITE" id="PS50113">
    <property type="entry name" value="PAC"/>
    <property type="match status" value="1"/>
</dbReference>
<dbReference type="PROSITE" id="PS50112">
    <property type="entry name" value="PAS"/>
    <property type="match status" value="1"/>
</dbReference>
<dbReference type="InterPro" id="IPR052155">
    <property type="entry name" value="Biofilm_reg_signaling"/>
</dbReference>
<feature type="domain" description="PAC" evidence="3">
    <location>
        <begin position="441"/>
        <end position="492"/>
    </location>
</feature>
<dbReference type="AlphaFoldDB" id="A0A8J3ZSF2"/>
<dbReference type="CDD" id="cd01948">
    <property type="entry name" value="EAL"/>
    <property type="match status" value="1"/>
</dbReference>
<dbReference type="NCBIfam" id="TIGR00254">
    <property type="entry name" value="GGDEF"/>
    <property type="match status" value="1"/>
</dbReference>
<gene>
    <name evidence="6" type="ORF">Voc01_024320</name>
</gene>
<keyword evidence="7" id="KW-1185">Reference proteome</keyword>
<dbReference type="GO" id="GO:0006355">
    <property type="term" value="P:regulation of DNA-templated transcription"/>
    <property type="evidence" value="ECO:0007669"/>
    <property type="project" value="InterPro"/>
</dbReference>
<dbReference type="SMART" id="SM00052">
    <property type="entry name" value="EAL"/>
    <property type="match status" value="1"/>
</dbReference>
<feature type="transmembrane region" description="Helical" evidence="1">
    <location>
        <begin position="159"/>
        <end position="177"/>
    </location>
</feature>
<proteinExistence type="predicted"/>
<dbReference type="PROSITE" id="PS50887">
    <property type="entry name" value="GGDEF"/>
    <property type="match status" value="1"/>
</dbReference>
<evidence type="ECO:0000259" key="5">
    <source>
        <dbReference type="PROSITE" id="PS50887"/>
    </source>
</evidence>
<evidence type="ECO:0000259" key="2">
    <source>
        <dbReference type="PROSITE" id="PS50112"/>
    </source>
</evidence>
<evidence type="ECO:0000313" key="6">
    <source>
        <dbReference type="EMBL" id="GIJ67515.1"/>
    </source>
</evidence>
<keyword evidence="1" id="KW-1133">Transmembrane helix</keyword>
<feature type="transmembrane region" description="Helical" evidence="1">
    <location>
        <begin position="197"/>
        <end position="215"/>
    </location>
</feature>
<dbReference type="EMBL" id="BOPH01000027">
    <property type="protein sequence ID" value="GIJ67515.1"/>
    <property type="molecule type" value="Genomic_DNA"/>
</dbReference>
<dbReference type="Pfam" id="PF00990">
    <property type="entry name" value="GGDEF"/>
    <property type="match status" value="1"/>
</dbReference>
<dbReference type="SMART" id="SM00091">
    <property type="entry name" value="PAS"/>
    <property type="match status" value="1"/>
</dbReference>
<organism evidence="6 7">
    <name type="scientific">Virgisporangium ochraceum</name>
    <dbReference type="NCBI Taxonomy" id="65505"/>
    <lineage>
        <taxon>Bacteria</taxon>
        <taxon>Bacillati</taxon>
        <taxon>Actinomycetota</taxon>
        <taxon>Actinomycetes</taxon>
        <taxon>Micromonosporales</taxon>
        <taxon>Micromonosporaceae</taxon>
        <taxon>Virgisporangium</taxon>
    </lineage>
</organism>
<dbReference type="CDD" id="cd01949">
    <property type="entry name" value="GGDEF"/>
    <property type="match status" value="1"/>
</dbReference>
<evidence type="ECO:0000313" key="7">
    <source>
        <dbReference type="Proteomes" id="UP000635606"/>
    </source>
</evidence>
<feature type="transmembrane region" description="Helical" evidence="1">
    <location>
        <begin position="227"/>
        <end position="247"/>
    </location>
</feature>
<dbReference type="InterPro" id="IPR029787">
    <property type="entry name" value="Nucleotide_cyclase"/>
</dbReference>
<keyword evidence="1" id="KW-0812">Transmembrane</keyword>